<keyword evidence="7" id="KW-1185">Reference proteome</keyword>
<reference evidence="6 7" key="1">
    <citation type="submission" date="2021-07" db="EMBL/GenBank/DDBJ databases">
        <title>Whole genome sequencing of non-tuberculosis mycobacteria type-strains.</title>
        <authorList>
            <person name="Igarashi Y."/>
            <person name="Osugi A."/>
            <person name="Mitarai S."/>
        </authorList>
    </citation>
    <scope>NUCLEOTIDE SEQUENCE [LARGE SCALE GENOMIC DNA]</scope>
    <source>
        <strain evidence="6 7">JCM 16370</strain>
    </source>
</reference>
<gene>
    <name evidence="6" type="ORF">K0O64_08610</name>
</gene>
<dbReference type="Proteomes" id="UP000825367">
    <property type="component" value="Chromosome"/>
</dbReference>
<dbReference type="InterPro" id="IPR011251">
    <property type="entry name" value="Luciferase-like_dom"/>
</dbReference>
<evidence type="ECO:0000256" key="1">
    <source>
        <dbReference type="ARBA" id="ARBA00022630"/>
    </source>
</evidence>
<evidence type="ECO:0000256" key="2">
    <source>
        <dbReference type="ARBA" id="ARBA00022643"/>
    </source>
</evidence>
<dbReference type="PANTHER" id="PTHR42847">
    <property type="entry name" value="ALKANESULFONATE MONOOXYGENASE"/>
    <property type="match status" value="1"/>
</dbReference>
<keyword evidence="4" id="KW-0503">Monooxygenase</keyword>
<dbReference type="PANTHER" id="PTHR42847:SF4">
    <property type="entry name" value="ALKANESULFONATE MONOOXYGENASE-RELATED"/>
    <property type="match status" value="1"/>
</dbReference>
<dbReference type="NCBIfam" id="TIGR03619">
    <property type="entry name" value="F420_Rv2161c"/>
    <property type="match status" value="1"/>
</dbReference>
<dbReference type="Pfam" id="PF00296">
    <property type="entry name" value="Bac_luciferase"/>
    <property type="match status" value="1"/>
</dbReference>
<evidence type="ECO:0000259" key="5">
    <source>
        <dbReference type="Pfam" id="PF00296"/>
    </source>
</evidence>
<name>A0ABX8VVM7_9MYCO</name>
<evidence type="ECO:0000256" key="4">
    <source>
        <dbReference type="ARBA" id="ARBA00023033"/>
    </source>
</evidence>
<dbReference type="InterPro" id="IPR019921">
    <property type="entry name" value="Lucif-like_OxRdtase_Rv2161c"/>
</dbReference>
<proteinExistence type="predicted"/>
<keyword evidence="1" id="KW-0285">Flavoprotein</keyword>
<dbReference type="Gene3D" id="3.20.20.30">
    <property type="entry name" value="Luciferase-like domain"/>
    <property type="match status" value="1"/>
</dbReference>
<dbReference type="InterPro" id="IPR050172">
    <property type="entry name" value="SsuD_RutA_monooxygenase"/>
</dbReference>
<feature type="domain" description="Luciferase-like" evidence="5">
    <location>
        <begin position="10"/>
        <end position="241"/>
    </location>
</feature>
<keyword evidence="2" id="KW-0288">FMN</keyword>
<dbReference type="EMBL" id="CP080333">
    <property type="protein sequence ID" value="QYL19806.1"/>
    <property type="molecule type" value="Genomic_DNA"/>
</dbReference>
<evidence type="ECO:0000313" key="6">
    <source>
        <dbReference type="EMBL" id="QYL19806.1"/>
    </source>
</evidence>
<sequence length="285" mass="30482">MRLGLHALGIGTGAEPAVIRAVAGAAERSGFATLWAGEHVVMVDESDSPYPYSDDGTIAVPADADWIDPMIGLAFAASATSRIGLATGVLLLPEHNPVIVAKQAGSLDKLSGGRFSIGIGIGWSREEFEALGIPFERRAARTADYVAAMRTIWRDDIASYTGEFTTFASIRVHPKPQQRRIPVLCGGNSDAALRRVAQWGDGWYGFNLRDVDDVAAKVATLRGLCEQVGRDPAELRLSVALREPRAPEAGRLAELGIDELVLVASPPQDPVAAAQWVTDLATDWQ</sequence>
<evidence type="ECO:0000256" key="3">
    <source>
        <dbReference type="ARBA" id="ARBA00023002"/>
    </source>
</evidence>
<organism evidence="6 7">
    <name type="scientific">Mycolicibacterium pallens</name>
    <dbReference type="NCBI Taxonomy" id="370524"/>
    <lineage>
        <taxon>Bacteria</taxon>
        <taxon>Bacillati</taxon>
        <taxon>Actinomycetota</taxon>
        <taxon>Actinomycetes</taxon>
        <taxon>Mycobacteriales</taxon>
        <taxon>Mycobacteriaceae</taxon>
        <taxon>Mycolicibacterium</taxon>
    </lineage>
</organism>
<protein>
    <submittedName>
        <fullName evidence="6">LLM class F420-dependent oxidoreductase</fullName>
    </submittedName>
</protein>
<dbReference type="InterPro" id="IPR036661">
    <property type="entry name" value="Luciferase-like_sf"/>
</dbReference>
<evidence type="ECO:0000313" key="7">
    <source>
        <dbReference type="Proteomes" id="UP000825367"/>
    </source>
</evidence>
<keyword evidence="3" id="KW-0560">Oxidoreductase</keyword>
<dbReference type="RefSeq" id="WP_096312756.1">
    <property type="nucleotide sequence ID" value="NZ_BAAAVX010000075.1"/>
</dbReference>
<accession>A0ABX8VVM7</accession>
<dbReference type="SUPFAM" id="SSF51679">
    <property type="entry name" value="Bacterial luciferase-like"/>
    <property type="match status" value="1"/>
</dbReference>